<evidence type="ECO:0000313" key="2">
    <source>
        <dbReference type="Proteomes" id="UP000694844"/>
    </source>
</evidence>
<dbReference type="RefSeq" id="XP_022307559.1">
    <property type="nucleotide sequence ID" value="XM_022451851.1"/>
</dbReference>
<keyword evidence="1" id="KW-0732">Signal</keyword>
<sequence>MIFGIITLMMLTTTRADVNTESCKDMLQGYLTGQLSSALGAYQVEALRREFKSFTDVIENSMKMFKEKIDTDMKTIKDARNSSVVYTRWGKKTCPSSTELVFSGYTGGSGHTYSGAAVEPLCLPRNPEWGIYRDGVEGNKNYLLGAEYETETVSGYMSTLHNHDVPCAVCLVRKRSVVKMFPARKTCLRGWKLEYQGYLMAGYHGHAAGTMYTCVDSHPDTLHGGQTDKNGYLFYMVEARCGSLKCPPYVEGRELVCVVCSKEKYSIQWDDQGQPLFPAGYTTKYLKENKNLDICLADPDARAVIVVSAAARKTCFKLWKLEYQGYHMTGYHGHAAGTMYTCVDSHPDTLHRERSDKNGYLFYLVEARCGSLKCPPFYNIAAIADVNTGSCKDMLQGYLTGQLSSALGAYQVEALRREFKSFTDVMENSMKLSKDIINTDLKAVKNARNSSVVYTRWGKKTCPSNAELVFSGYAGGSYYTHTGAAVEPLCLPKDPEWGIYRDGATGNGNFMYGAEYETNTLSDFMSKLVHDDVPCAVCLIRNRSVLKMFPARKTCLNGWKLEYNGYLMAGHHSHAAGTQYTCVDSHPDTVHGGQKDKHGHMFYPVEARCCSLKCPPYVEGRELTCVMMIGILITIMMLATTRADVNTGSCKDMLQDAGNSSVVYTRWGKKTCPSNAELVFSGYTGGSSHIHTGAAVEPLCLPRDPEWGIYWDGTEGAKNYVYGAEYETSTLSGYMSTLHNHDVPCAMCLVRNRSVVKMFPARKTCFKGWKSEYQGFLMAGYHSHVAGTQYTCVDTHPDTLHGGQTNKDGYLFYLVEARCGSLKCPPYVEGKELTCVVCSKE</sequence>
<proteinExistence type="predicted"/>
<dbReference type="OrthoDB" id="6086925at2759"/>
<dbReference type="InterPro" id="IPR051077">
    <property type="entry name" value="Ca-dependent_lectin"/>
</dbReference>
<dbReference type="GeneID" id="111113559"/>
<dbReference type="Proteomes" id="UP000694844">
    <property type="component" value="Chromosome 9"/>
</dbReference>
<dbReference type="AlphaFoldDB" id="A0A8B8BXH7"/>
<dbReference type="KEGG" id="cvn:111113559"/>
<keyword evidence="2" id="KW-1185">Reference proteome</keyword>
<gene>
    <name evidence="3" type="primary">LOC111113559</name>
</gene>
<feature type="chain" id="PRO_5034016616" evidence="1">
    <location>
        <begin position="17"/>
        <end position="841"/>
    </location>
</feature>
<feature type="signal peptide" evidence="1">
    <location>
        <begin position="1"/>
        <end position="16"/>
    </location>
</feature>
<reference evidence="3" key="1">
    <citation type="submission" date="2025-08" db="UniProtKB">
        <authorList>
            <consortium name="RefSeq"/>
        </authorList>
    </citation>
    <scope>IDENTIFICATION</scope>
    <source>
        <tissue evidence="3">Whole sample</tissue>
    </source>
</reference>
<dbReference type="GO" id="GO:0005615">
    <property type="term" value="C:extracellular space"/>
    <property type="evidence" value="ECO:0007669"/>
    <property type="project" value="TreeGrafter"/>
</dbReference>
<accession>A0A8B8BXH7</accession>
<dbReference type="PANTHER" id="PTHR24024">
    <property type="entry name" value="PULMONARY SURFACTANT-ASSOCIATED PROTEIN A"/>
    <property type="match status" value="1"/>
</dbReference>
<dbReference type="PANTHER" id="PTHR24024:SF18">
    <property type="entry name" value="SHORT-CHAIN COLLAGEN C4-LIKE"/>
    <property type="match status" value="1"/>
</dbReference>
<protein>
    <submittedName>
        <fullName evidence="3">Uncharacterized protein LOC111113559</fullName>
    </submittedName>
</protein>
<name>A0A8B8BXH7_CRAVI</name>
<evidence type="ECO:0000256" key="1">
    <source>
        <dbReference type="SAM" id="SignalP"/>
    </source>
</evidence>
<organism evidence="2 3">
    <name type="scientific">Crassostrea virginica</name>
    <name type="common">Eastern oyster</name>
    <dbReference type="NCBI Taxonomy" id="6565"/>
    <lineage>
        <taxon>Eukaryota</taxon>
        <taxon>Metazoa</taxon>
        <taxon>Spiralia</taxon>
        <taxon>Lophotrochozoa</taxon>
        <taxon>Mollusca</taxon>
        <taxon>Bivalvia</taxon>
        <taxon>Autobranchia</taxon>
        <taxon>Pteriomorphia</taxon>
        <taxon>Ostreida</taxon>
        <taxon>Ostreoidea</taxon>
        <taxon>Ostreidae</taxon>
        <taxon>Crassostrea</taxon>
    </lineage>
</organism>
<evidence type="ECO:0000313" key="3">
    <source>
        <dbReference type="RefSeq" id="XP_022307559.1"/>
    </source>
</evidence>